<dbReference type="Pfam" id="PF07731">
    <property type="entry name" value="Cu-oxidase_2"/>
    <property type="match status" value="1"/>
</dbReference>
<evidence type="ECO:0000256" key="9">
    <source>
        <dbReference type="ARBA" id="ARBA00023002"/>
    </source>
</evidence>
<dbReference type="GO" id="GO:0006811">
    <property type="term" value="P:monoatomic ion transport"/>
    <property type="evidence" value="ECO:0007669"/>
    <property type="project" value="InterPro"/>
</dbReference>
<protein>
    <recommendedName>
        <fullName evidence="18">Amino acid transporter transmembrane domain-containing protein</fullName>
    </recommendedName>
</protein>
<dbReference type="Pfam" id="PF07732">
    <property type="entry name" value="Cu-oxidase_3"/>
    <property type="match status" value="1"/>
</dbReference>
<dbReference type="PROSITE" id="PS00080">
    <property type="entry name" value="MULTICOPPER_OXIDASE2"/>
    <property type="match status" value="1"/>
</dbReference>
<evidence type="ECO:0000259" key="15">
    <source>
        <dbReference type="Pfam" id="PF07732"/>
    </source>
</evidence>
<evidence type="ECO:0000259" key="13">
    <source>
        <dbReference type="Pfam" id="PF01490"/>
    </source>
</evidence>
<proteinExistence type="inferred from homology"/>
<evidence type="ECO:0000256" key="4">
    <source>
        <dbReference type="ARBA" id="ARBA00022448"/>
    </source>
</evidence>
<evidence type="ECO:0000256" key="6">
    <source>
        <dbReference type="ARBA" id="ARBA00022723"/>
    </source>
</evidence>
<dbReference type="GO" id="GO:0005783">
    <property type="term" value="C:endoplasmic reticulum"/>
    <property type="evidence" value="ECO:0007669"/>
    <property type="project" value="TreeGrafter"/>
</dbReference>
<dbReference type="EMBL" id="KZ454996">
    <property type="protein sequence ID" value="PKI82312.1"/>
    <property type="molecule type" value="Genomic_DNA"/>
</dbReference>
<dbReference type="STRING" id="2020962.A0A2N1J766"/>
<name>A0A2N1J766_9BASI</name>
<keyword evidence="5 11" id="KW-0812">Transmembrane</keyword>
<dbReference type="InterPro" id="IPR011706">
    <property type="entry name" value="Cu-oxidase_C"/>
</dbReference>
<evidence type="ECO:0000256" key="10">
    <source>
        <dbReference type="ARBA" id="ARBA00023136"/>
    </source>
</evidence>
<gene>
    <name evidence="16" type="ORF">MVES_003769</name>
</gene>
<dbReference type="InterPro" id="IPR011707">
    <property type="entry name" value="Cu-oxidase-like_N"/>
</dbReference>
<dbReference type="Pfam" id="PF00394">
    <property type="entry name" value="Cu-oxidase"/>
    <property type="match status" value="1"/>
</dbReference>
<keyword evidence="8 11" id="KW-1133">Transmembrane helix</keyword>
<dbReference type="GO" id="GO:0015179">
    <property type="term" value="F:L-amino acid transmembrane transporter activity"/>
    <property type="evidence" value="ECO:0007669"/>
    <property type="project" value="TreeGrafter"/>
</dbReference>
<evidence type="ECO:0000256" key="5">
    <source>
        <dbReference type="ARBA" id="ARBA00022692"/>
    </source>
</evidence>
<feature type="transmembrane region" description="Helical" evidence="11">
    <location>
        <begin position="270"/>
        <end position="292"/>
    </location>
</feature>
<dbReference type="PANTHER" id="PTHR22950:SF458">
    <property type="entry name" value="SODIUM-COUPLED NEUTRAL AMINO ACID TRANSPORTER 11-RELATED"/>
    <property type="match status" value="1"/>
</dbReference>
<dbReference type="InterPro" id="IPR001117">
    <property type="entry name" value="Cu-oxidase_2nd"/>
</dbReference>
<evidence type="ECO:0000256" key="8">
    <source>
        <dbReference type="ARBA" id="ARBA00022989"/>
    </source>
</evidence>
<comment type="similarity">
    <text evidence="2">Belongs to the amino acid/polyamine transporter 2 family.</text>
</comment>
<dbReference type="Proteomes" id="UP000232875">
    <property type="component" value="Unassembled WGS sequence"/>
</dbReference>
<keyword evidence="7" id="KW-0029">Amino-acid transport</keyword>
<feature type="transmembrane region" description="Helical" evidence="11">
    <location>
        <begin position="348"/>
        <end position="368"/>
    </location>
</feature>
<organism evidence="16 17">
    <name type="scientific">Malassezia vespertilionis</name>
    <dbReference type="NCBI Taxonomy" id="2020962"/>
    <lineage>
        <taxon>Eukaryota</taxon>
        <taxon>Fungi</taxon>
        <taxon>Dikarya</taxon>
        <taxon>Basidiomycota</taxon>
        <taxon>Ustilaginomycotina</taxon>
        <taxon>Malasseziomycetes</taxon>
        <taxon>Malasseziales</taxon>
        <taxon>Malasseziaceae</taxon>
        <taxon>Malassezia</taxon>
    </lineage>
</organism>
<dbReference type="InterPro" id="IPR008972">
    <property type="entry name" value="Cupredoxin"/>
</dbReference>
<feature type="transmembrane region" description="Helical" evidence="11">
    <location>
        <begin position="505"/>
        <end position="530"/>
    </location>
</feature>
<evidence type="ECO:0000259" key="14">
    <source>
        <dbReference type="Pfam" id="PF07731"/>
    </source>
</evidence>
<dbReference type="PROSITE" id="PS00079">
    <property type="entry name" value="MULTICOPPER_OXIDASE1"/>
    <property type="match status" value="1"/>
</dbReference>
<keyword evidence="4" id="KW-0813">Transport</keyword>
<feature type="domain" description="Plastocyanin-like" evidence="15">
    <location>
        <begin position="547"/>
        <end position="670"/>
    </location>
</feature>
<feature type="transmembrane region" description="Helical" evidence="11">
    <location>
        <begin position="157"/>
        <end position="179"/>
    </location>
</feature>
<dbReference type="InterPro" id="IPR044130">
    <property type="entry name" value="CuRO_2_Fet3-like"/>
</dbReference>
<accession>A0A2N1J766</accession>
<comment type="similarity">
    <text evidence="3">Belongs to the multicopper oxidase family.</text>
</comment>
<feature type="domain" description="Plastocyanin-like" evidence="12">
    <location>
        <begin position="679"/>
        <end position="841"/>
    </location>
</feature>
<feature type="transmembrane region" description="Helical" evidence="11">
    <location>
        <begin position="199"/>
        <end position="219"/>
    </location>
</feature>
<evidence type="ECO:0000256" key="7">
    <source>
        <dbReference type="ARBA" id="ARBA00022970"/>
    </source>
</evidence>
<keyword evidence="10 11" id="KW-0472">Membrane</keyword>
<evidence type="ECO:0000259" key="12">
    <source>
        <dbReference type="Pfam" id="PF00394"/>
    </source>
</evidence>
<dbReference type="SUPFAM" id="SSF49503">
    <property type="entry name" value="Cupredoxins"/>
    <property type="match status" value="3"/>
</dbReference>
<feature type="transmembrane region" description="Helical" evidence="11">
    <location>
        <begin position="231"/>
        <end position="250"/>
    </location>
</feature>
<sequence>MWPAASGYARAAETDADTDAERALGTAQTDTSSLGYGLPSTLAQTRSSLDVIGSGVRSLSSALPPSWDAEQLPDWLRRGAGVFEGTVNMANSILGAGIVGLPYSMRESGFVAGLVLLCGIALLTDWTIRLIVLNAKLSGRNTYIDIMQHCFGQNGKIAVSIFQFVFAFGGMCAFCVVVGDTIPNVISSVVPALKDTFLSNRQFVIFVCTMAISYPLSLYRNIENLSKASAIALLSMVFIIIAVVVRGPAMPAELKGDAALRLTFVHPSNLIRSVSVISFAFVCHHNSLLIYGSLKEPSMDKFKVITHYSTLISAVAAISMSIAGYWSFENKTLSNVLNNFPESDVVVNIARFCFGLNMFTTLPLECFVCREVFETYFFQGEYEKKRHIVITTALVIGAMFISLLTCDLGIVLELTGGLSATALAFLFPSICYLKLSHDASKVDRAALSFAFTSEPDELDEAMLEPDDESTPSIEAENIALPLRPGANAHQREPLQKFMWWESTKLLSIACAVFGLVVLVVSTITALSSIFSVCANHVHYNWTVQDIENVNPDGLHPRRAIGINGQWPPPPISVNSTDKLTVNVTNGLESRAHTTLHSHGIFFNRTNFFDGASMITQCPIPAGWSMKQDILNSDLSPNETYGQQWGTYWAHSHYRGQYVDGFRTPLVIHNADGEAYAYDDDYVVTLGDWYHQSHAHLNKTKFMVSTNPGGDEPVPKSHLMYFQHVPANGEAKNLDGFNENATLPFQPGKTYRLRIINMSALAMFHFWIEGHDMKIIEVDGVDVQAFPVDFVSIAAAQRVSVLVHARASDDSNWKIHAAADPDMYDDIPKTLKLNTTSTLSYGDNKPFGHGRAFLDNFPLFDDTVLVPLRPIAPYQVAKHSTRRVDIDFTAHKNGLTYAGFNNITFQQPLVPSLFTMKSMGMQAMDPRMFGPNGHAVVAKHMETVELVLYNWDDGSHPFHMHGTQFQITHRSMNVSSPDPSINPPRNVTKANPVRRDTVQVPALGSITIRFIADNPGAWFFHCHIDWHLTQGLAMLVIQAPDIVQNEFQIPAALYEQCKAHGLPSEGNAGGKWSATDFGHLPRPPMLNQTVWHNGIAY</sequence>
<dbReference type="OrthoDB" id="28208at2759"/>
<dbReference type="Gene3D" id="2.60.40.420">
    <property type="entry name" value="Cupredoxins - blue copper proteins"/>
    <property type="match status" value="3"/>
</dbReference>
<evidence type="ECO:0000313" key="16">
    <source>
        <dbReference type="EMBL" id="PKI82312.1"/>
    </source>
</evidence>
<evidence type="ECO:0008006" key="18">
    <source>
        <dbReference type="Google" id="ProtNLM"/>
    </source>
</evidence>
<keyword evidence="6" id="KW-0479">Metal-binding</keyword>
<dbReference type="CDD" id="cd13899">
    <property type="entry name" value="CuRO_3_Fet3p"/>
    <property type="match status" value="1"/>
</dbReference>
<dbReference type="Pfam" id="PF01490">
    <property type="entry name" value="Aa_trans"/>
    <property type="match status" value="1"/>
</dbReference>
<feature type="transmembrane region" description="Helical" evidence="11">
    <location>
        <begin position="304"/>
        <end position="328"/>
    </location>
</feature>
<evidence type="ECO:0000256" key="3">
    <source>
        <dbReference type="ARBA" id="ARBA00010609"/>
    </source>
</evidence>
<feature type="domain" description="Plastocyanin-like" evidence="14">
    <location>
        <begin position="907"/>
        <end position="1039"/>
    </location>
</feature>
<keyword evidence="9" id="KW-0560">Oxidoreductase</keyword>
<feature type="domain" description="Amino acid transporter transmembrane" evidence="13">
    <location>
        <begin position="79"/>
        <end position="441"/>
    </location>
</feature>
<dbReference type="GO" id="GO:0016491">
    <property type="term" value="F:oxidoreductase activity"/>
    <property type="evidence" value="ECO:0007669"/>
    <property type="project" value="UniProtKB-KW"/>
</dbReference>
<dbReference type="PANTHER" id="PTHR22950">
    <property type="entry name" value="AMINO ACID TRANSPORTER"/>
    <property type="match status" value="1"/>
</dbReference>
<evidence type="ECO:0000256" key="11">
    <source>
        <dbReference type="SAM" id="Phobius"/>
    </source>
</evidence>
<dbReference type="GO" id="GO:0005507">
    <property type="term" value="F:copper ion binding"/>
    <property type="evidence" value="ECO:0007669"/>
    <property type="project" value="InterPro"/>
</dbReference>
<keyword evidence="17" id="KW-1185">Reference proteome</keyword>
<dbReference type="InterPro" id="IPR002355">
    <property type="entry name" value="Cu_oxidase_Cu_BS"/>
</dbReference>
<reference evidence="16 17" key="1">
    <citation type="submission" date="2017-10" db="EMBL/GenBank/DDBJ databases">
        <title>A novel species of cold-tolerant Malassezia isolated from bats.</title>
        <authorList>
            <person name="Lorch J.M."/>
            <person name="Palmer J.M."/>
            <person name="Vanderwolf K.J."/>
            <person name="Schmidt K.Z."/>
            <person name="Verant M.L."/>
            <person name="Weller T.J."/>
            <person name="Blehert D.S."/>
        </authorList>
    </citation>
    <scope>NUCLEOTIDE SEQUENCE [LARGE SCALE GENOMIC DNA]</scope>
    <source>
        <strain evidence="16 17">NWHC:44797-103</strain>
    </source>
</reference>
<feature type="transmembrane region" description="Helical" evidence="11">
    <location>
        <begin position="110"/>
        <end position="132"/>
    </location>
</feature>
<comment type="subcellular location">
    <subcellularLocation>
        <location evidence="1">Membrane</location>
        <topology evidence="1">Multi-pass membrane protein</topology>
    </subcellularLocation>
</comment>
<dbReference type="AlphaFoldDB" id="A0A2N1J766"/>
<dbReference type="GO" id="GO:0016020">
    <property type="term" value="C:membrane"/>
    <property type="evidence" value="ECO:0007669"/>
    <property type="project" value="UniProtKB-SubCell"/>
</dbReference>
<evidence type="ECO:0000256" key="2">
    <source>
        <dbReference type="ARBA" id="ARBA00008066"/>
    </source>
</evidence>
<evidence type="ECO:0000256" key="1">
    <source>
        <dbReference type="ARBA" id="ARBA00004141"/>
    </source>
</evidence>
<dbReference type="CDD" id="cd13877">
    <property type="entry name" value="CuRO_2_Fet3p_like"/>
    <property type="match status" value="1"/>
</dbReference>
<evidence type="ECO:0000313" key="17">
    <source>
        <dbReference type="Proteomes" id="UP000232875"/>
    </source>
</evidence>
<dbReference type="InterPro" id="IPR013057">
    <property type="entry name" value="AA_transpt_TM"/>
</dbReference>
<dbReference type="InterPro" id="IPR033138">
    <property type="entry name" value="Cu_oxidase_CS"/>
</dbReference>
<feature type="transmembrane region" description="Helical" evidence="11">
    <location>
        <begin position="388"/>
        <end position="412"/>
    </location>
</feature>
<feature type="transmembrane region" description="Helical" evidence="11">
    <location>
        <begin position="418"/>
        <end position="435"/>
    </location>
</feature>